<dbReference type="EMBL" id="CP071090">
    <property type="protein sequence ID" value="QSQ26948.1"/>
    <property type="molecule type" value="Genomic_DNA"/>
</dbReference>
<sequence>MEAPRQTGAGALWLVVWLLFVPAAGARAAPPPALDSRPSEPEGRVIDRVVAIIEGQVLTLSELRFEARVALVQRGGMQALEAPLDEDTLRGALEFLINQRVQVLNADRLQAFPAEPSEVQARLAAFQARVGGEAALRRFLTANDVDQTALERVLERGLRAERILDSRIRLRAQVGETEVRRYFEQHASEYPADYEAVRAAIREKLVRERYAVLAAEELLHVRASAQVRRVAPFAREARR</sequence>
<evidence type="ECO:0000313" key="1">
    <source>
        <dbReference type="EMBL" id="QSQ26948.1"/>
    </source>
</evidence>
<dbReference type="SUPFAM" id="SSF109998">
    <property type="entry name" value="Triger factor/SurA peptide-binding domain-like"/>
    <property type="match status" value="1"/>
</dbReference>
<name>A0ABX7P8W3_9BACT</name>
<protein>
    <recommendedName>
        <fullName evidence="3">Peptidylprolyl isomerase</fullName>
    </recommendedName>
</protein>
<gene>
    <name evidence="1" type="ORF">JY651_19405</name>
</gene>
<keyword evidence="2" id="KW-1185">Reference proteome</keyword>
<dbReference type="InterPro" id="IPR027304">
    <property type="entry name" value="Trigger_fact/SurA_dom_sf"/>
</dbReference>
<dbReference type="RefSeq" id="WP_206728477.1">
    <property type="nucleotide sequence ID" value="NZ_CP071090.1"/>
</dbReference>
<accession>A0ABX7P8W3</accession>
<dbReference type="Proteomes" id="UP000662747">
    <property type="component" value="Chromosome"/>
</dbReference>
<reference evidence="1 2" key="1">
    <citation type="submission" date="2021-02" db="EMBL/GenBank/DDBJ databases">
        <title>De Novo genome assembly of isolated myxobacteria.</title>
        <authorList>
            <person name="Stevens D.C."/>
        </authorList>
    </citation>
    <scope>NUCLEOTIDE SEQUENCE [LARGE SCALE GENOMIC DNA]</scope>
    <source>
        <strain evidence="2">SCPEA02</strain>
    </source>
</reference>
<evidence type="ECO:0008006" key="3">
    <source>
        <dbReference type="Google" id="ProtNLM"/>
    </source>
</evidence>
<proteinExistence type="predicted"/>
<evidence type="ECO:0000313" key="2">
    <source>
        <dbReference type="Proteomes" id="UP000662747"/>
    </source>
</evidence>
<organism evidence="1 2">
    <name type="scientific">Pyxidicoccus parkwayensis</name>
    <dbReference type="NCBI Taxonomy" id="2813578"/>
    <lineage>
        <taxon>Bacteria</taxon>
        <taxon>Pseudomonadati</taxon>
        <taxon>Myxococcota</taxon>
        <taxon>Myxococcia</taxon>
        <taxon>Myxococcales</taxon>
        <taxon>Cystobacterineae</taxon>
        <taxon>Myxococcaceae</taxon>
        <taxon>Pyxidicoccus</taxon>
    </lineage>
</organism>
<dbReference type="Gene3D" id="1.10.4030.10">
    <property type="entry name" value="Porin chaperone SurA, peptide-binding domain"/>
    <property type="match status" value="1"/>
</dbReference>